<evidence type="ECO:0000313" key="1">
    <source>
        <dbReference type="EMBL" id="OMD43204.1"/>
    </source>
</evidence>
<name>A0ABX3H147_PAEBO</name>
<organism evidence="1 2">
    <name type="scientific">Paenibacillus borealis</name>
    <dbReference type="NCBI Taxonomy" id="160799"/>
    <lineage>
        <taxon>Bacteria</taxon>
        <taxon>Bacillati</taxon>
        <taxon>Bacillota</taxon>
        <taxon>Bacilli</taxon>
        <taxon>Bacillales</taxon>
        <taxon>Paenibacillaceae</taxon>
        <taxon>Paenibacillus</taxon>
    </lineage>
</organism>
<evidence type="ECO:0000313" key="2">
    <source>
        <dbReference type="Proteomes" id="UP000187412"/>
    </source>
</evidence>
<reference evidence="1 2" key="1">
    <citation type="submission" date="2016-10" db="EMBL/GenBank/DDBJ databases">
        <title>Paenibacillus species isolates.</title>
        <authorList>
            <person name="Beno S.M."/>
        </authorList>
    </citation>
    <scope>NUCLEOTIDE SEQUENCE [LARGE SCALE GENOMIC DNA]</scope>
    <source>
        <strain evidence="1 2">FSL H7-0744</strain>
    </source>
</reference>
<accession>A0ABX3H147</accession>
<dbReference type="RefSeq" id="WP_076113103.1">
    <property type="nucleotide sequence ID" value="NZ_MPTB01000036.1"/>
</dbReference>
<dbReference type="EMBL" id="MPTB01000036">
    <property type="protein sequence ID" value="OMD43204.1"/>
    <property type="molecule type" value="Genomic_DNA"/>
</dbReference>
<proteinExistence type="predicted"/>
<gene>
    <name evidence="1" type="ORF">BSK56_24190</name>
</gene>
<protein>
    <submittedName>
        <fullName evidence="1">Uncharacterized protein</fullName>
    </submittedName>
</protein>
<dbReference type="Proteomes" id="UP000187412">
    <property type="component" value="Unassembled WGS sequence"/>
</dbReference>
<comment type="caution">
    <text evidence="1">The sequence shown here is derived from an EMBL/GenBank/DDBJ whole genome shotgun (WGS) entry which is preliminary data.</text>
</comment>
<sequence length="171" mass="20482">MMNKVRGKMKILVFILLILILTPILLNFIPIKFAIELNEAQKNPKVGRYICITDYKQKVDIDTEWFARTDINSHLKRTLAVRVSGHSPNNYLSEKEFESFDSENRFLLIGKVERFEEDKDGYFLNANLNVDKWKIVYPIKRESFRNYFTPKSYLNIYDFDLKKVFQNLWRK</sequence>
<keyword evidence="2" id="KW-1185">Reference proteome</keyword>